<dbReference type="HOGENOM" id="CLU_1989893_0_0_12"/>
<accession>Q8F1F0</accession>
<dbReference type="PATRIC" id="fig|189518.3.peg.3163"/>
<name>Q8F1F0_LEPIN</name>
<dbReference type="KEGG" id="lil:LA_3186"/>
<dbReference type="InParanoid" id="Q8F1F0"/>
<dbReference type="PaxDb" id="189518-LA_3186"/>
<evidence type="ECO:0000313" key="1">
    <source>
        <dbReference type="EMBL" id="AAN50384.1"/>
    </source>
</evidence>
<dbReference type="Proteomes" id="UP000001408">
    <property type="component" value="Chromosome I"/>
</dbReference>
<sequence>MLNAYRHPDFCKFDLRDVETFFFQSGSSHIYLNKARLCEIIWAKTNLLFILNRLTASKLYSVYVLRIPQFYSPCAQRLTASKLYSADFRPWSGQNLTRAQRLPASKLYSEIRKNQMNRFVFVLNT</sequence>
<dbReference type="AlphaFoldDB" id="Q8F1F0"/>
<proteinExistence type="predicted"/>
<dbReference type="EnsemblBacteria" id="AAN50384">
    <property type="protein sequence ID" value="AAN50384"/>
    <property type="gene ID" value="LA_3186"/>
</dbReference>
<keyword evidence="2" id="KW-1185">Reference proteome</keyword>
<organism evidence="1 2">
    <name type="scientific">Leptospira interrogans serogroup Icterohaemorrhagiae serovar Lai (strain 56601)</name>
    <dbReference type="NCBI Taxonomy" id="189518"/>
    <lineage>
        <taxon>Bacteria</taxon>
        <taxon>Pseudomonadati</taxon>
        <taxon>Spirochaetota</taxon>
        <taxon>Spirochaetia</taxon>
        <taxon>Leptospirales</taxon>
        <taxon>Leptospiraceae</taxon>
        <taxon>Leptospira</taxon>
    </lineage>
</organism>
<dbReference type="EMBL" id="AE010300">
    <property type="protein sequence ID" value="AAN50384.1"/>
    <property type="molecule type" value="Genomic_DNA"/>
</dbReference>
<gene>
    <name evidence="1" type="ordered locus">LA_3186</name>
</gene>
<protein>
    <submittedName>
        <fullName evidence="1">Uncharacterized protein</fullName>
    </submittedName>
</protein>
<evidence type="ECO:0000313" key="2">
    <source>
        <dbReference type="Proteomes" id="UP000001408"/>
    </source>
</evidence>
<reference evidence="1 2" key="1">
    <citation type="journal article" date="2003" name="Nature">
        <title>Unique physiological and pathogenic features of Leptospira interrogans revealed by whole-genome sequencing.</title>
        <authorList>
            <person name="Ren S.X."/>
            <person name="Fu G."/>
            <person name="Jiang X.G."/>
            <person name="Zeng R."/>
            <person name="Miao Y.G."/>
            <person name="Xu H."/>
            <person name="Zhang Y.X."/>
            <person name="Xiong H."/>
            <person name="Lu G."/>
            <person name="Lu L.F."/>
            <person name="Jiang H.Q."/>
            <person name="Jia J."/>
            <person name="Tu Y.F."/>
            <person name="Jiang J.X."/>
            <person name="Gu W.Y."/>
            <person name="Zhang Y.Q."/>
            <person name="Cai Z."/>
            <person name="Sheng H.H."/>
            <person name="Yin H.F."/>
            <person name="Zhang Y."/>
            <person name="Zhu G.F."/>
            <person name="Wan M."/>
            <person name="Huang H.L."/>
            <person name="Qian Z."/>
            <person name="Wang S.Y."/>
            <person name="Ma W."/>
            <person name="Yao Z.J."/>
            <person name="Shen Y."/>
            <person name="Qiang B.Q."/>
            <person name="Xia Q.C."/>
            <person name="Guo X.K."/>
            <person name="Danchin A."/>
            <person name="Saint Girons I."/>
            <person name="Somerville R.L."/>
            <person name="Wen Y.M."/>
            <person name="Shi M.H."/>
            <person name="Chen Z."/>
            <person name="Xu J.G."/>
            <person name="Zhao G.P."/>
        </authorList>
    </citation>
    <scope>NUCLEOTIDE SEQUENCE [LARGE SCALE GENOMIC DNA]</scope>
    <source>
        <strain evidence="1 2">56601</strain>
    </source>
</reference>